<evidence type="ECO:0008006" key="5">
    <source>
        <dbReference type="Google" id="ProtNLM"/>
    </source>
</evidence>
<name>A0AAN7BK69_9PEZI</name>
<feature type="region of interest" description="Disordered" evidence="1">
    <location>
        <begin position="165"/>
        <end position="200"/>
    </location>
</feature>
<reference evidence="3" key="1">
    <citation type="journal article" date="2023" name="Mol. Phylogenet. Evol.">
        <title>Genome-scale phylogeny and comparative genomics of the fungal order Sordariales.</title>
        <authorList>
            <person name="Hensen N."/>
            <person name="Bonometti L."/>
            <person name="Westerberg I."/>
            <person name="Brannstrom I.O."/>
            <person name="Guillou S."/>
            <person name="Cros-Aarteil S."/>
            <person name="Calhoun S."/>
            <person name="Haridas S."/>
            <person name="Kuo A."/>
            <person name="Mondo S."/>
            <person name="Pangilinan J."/>
            <person name="Riley R."/>
            <person name="LaButti K."/>
            <person name="Andreopoulos B."/>
            <person name="Lipzen A."/>
            <person name="Chen C."/>
            <person name="Yan M."/>
            <person name="Daum C."/>
            <person name="Ng V."/>
            <person name="Clum A."/>
            <person name="Steindorff A."/>
            <person name="Ohm R.A."/>
            <person name="Martin F."/>
            <person name="Silar P."/>
            <person name="Natvig D.O."/>
            <person name="Lalanne C."/>
            <person name="Gautier V."/>
            <person name="Ament-Velasquez S.L."/>
            <person name="Kruys A."/>
            <person name="Hutchinson M.I."/>
            <person name="Powell A.J."/>
            <person name="Barry K."/>
            <person name="Miller A.N."/>
            <person name="Grigoriev I.V."/>
            <person name="Debuchy R."/>
            <person name="Gladieux P."/>
            <person name="Hiltunen Thoren M."/>
            <person name="Johannesson H."/>
        </authorList>
    </citation>
    <scope>NUCLEOTIDE SEQUENCE</scope>
    <source>
        <strain evidence="3">CBS 990.96</strain>
    </source>
</reference>
<keyword evidence="2" id="KW-0732">Signal</keyword>
<dbReference type="EMBL" id="MU865382">
    <property type="protein sequence ID" value="KAK4224816.1"/>
    <property type="molecule type" value="Genomic_DNA"/>
</dbReference>
<evidence type="ECO:0000256" key="2">
    <source>
        <dbReference type="SAM" id="SignalP"/>
    </source>
</evidence>
<proteinExistence type="predicted"/>
<evidence type="ECO:0000313" key="4">
    <source>
        <dbReference type="Proteomes" id="UP001301958"/>
    </source>
</evidence>
<evidence type="ECO:0000313" key="3">
    <source>
        <dbReference type="EMBL" id="KAK4224816.1"/>
    </source>
</evidence>
<organism evidence="3 4">
    <name type="scientific">Podospora fimiseda</name>
    <dbReference type="NCBI Taxonomy" id="252190"/>
    <lineage>
        <taxon>Eukaryota</taxon>
        <taxon>Fungi</taxon>
        <taxon>Dikarya</taxon>
        <taxon>Ascomycota</taxon>
        <taxon>Pezizomycotina</taxon>
        <taxon>Sordariomycetes</taxon>
        <taxon>Sordariomycetidae</taxon>
        <taxon>Sordariales</taxon>
        <taxon>Podosporaceae</taxon>
        <taxon>Podospora</taxon>
    </lineage>
</organism>
<dbReference type="Proteomes" id="UP001301958">
    <property type="component" value="Unassembled WGS sequence"/>
</dbReference>
<dbReference type="AlphaFoldDB" id="A0AAN7BK69"/>
<sequence>MFLKTSSIVAVASLVAVVSAQSATQKLNAEECTSAYYSLYAQAPPTAPAALDAWAEKERSKVSKTWSTTYTRDDPGLVVTAFCSDLVALPKPTPPASVEEDWKSYSSALSKWRDDLAPAASSIATACFEAESYVAENVLLMIATDYEGCTKALYVGKRGLVETTSTPIEVPTPSPTAPGGGAKQNDNRVNANPSTATSTGGGVAFAREIRSCAVAAVAAMAVGVAGAMGAF</sequence>
<gene>
    <name evidence="3" type="ORF">QBC38DRAFT_457890</name>
</gene>
<reference evidence="3" key="2">
    <citation type="submission" date="2023-05" db="EMBL/GenBank/DDBJ databases">
        <authorList>
            <consortium name="Lawrence Berkeley National Laboratory"/>
            <person name="Steindorff A."/>
            <person name="Hensen N."/>
            <person name="Bonometti L."/>
            <person name="Westerberg I."/>
            <person name="Brannstrom I.O."/>
            <person name="Guillou S."/>
            <person name="Cros-Aarteil S."/>
            <person name="Calhoun S."/>
            <person name="Haridas S."/>
            <person name="Kuo A."/>
            <person name="Mondo S."/>
            <person name="Pangilinan J."/>
            <person name="Riley R."/>
            <person name="Labutti K."/>
            <person name="Andreopoulos B."/>
            <person name="Lipzen A."/>
            <person name="Chen C."/>
            <person name="Yanf M."/>
            <person name="Daum C."/>
            <person name="Ng V."/>
            <person name="Clum A."/>
            <person name="Ohm R."/>
            <person name="Martin F."/>
            <person name="Silar P."/>
            <person name="Natvig D."/>
            <person name="Lalanne C."/>
            <person name="Gautier V."/>
            <person name="Ament-Velasquez S.L."/>
            <person name="Kruys A."/>
            <person name="Hutchinson M.I."/>
            <person name="Powell A.J."/>
            <person name="Barry K."/>
            <person name="Miller A.N."/>
            <person name="Grigoriev I.V."/>
            <person name="Debuchy R."/>
            <person name="Gladieux P."/>
            <person name="Thoren M.H."/>
            <person name="Johannesson H."/>
        </authorList>
    </citation>
    <scope>NUCLEOTIDE SEQUENCE</scope>
    <source>
        <strain evidence="3">CBS 990.96</strain>
    </source>
</reference>
<protein>
    <recommendedName>
        <fullName evidence="5">Infection structure specific protein</fullName>
    </recommendedName>
</protein>
<comment type="caution">
    <text evidence="3">The sequence shown here is derived from an EMBL/GenBank/DDBJ whole genome shotgun (WGS) entry which is preliminary data.</text>
</comment>
<accession>A0AAN7BK69</accession>
<feature type="compositionally biased region" description="Polar residues" evidence="1">
    <location>
        <begin position="187"/>
        <end position="198"/>
    </location>
</feature>
<feature type="chain" id="PRO_5042923720" description="Infection structure specific protein" evidence="2">
    <location>
        <begin position="21"/>
        <end position="231"/>
    </location>
</feature>
<evidence type="ECO:0000256" key="1">
    <source>
        <dbReference type="SAM" id="MobiDB-lite"/>
    </source>
</evidence>
<keyword evidence="4" id="KW-1185">Reference proteome</keyword>
<feature type="signal peptide" evidence="2">
    <location>
        <begin position="1"/>
        <end position="20"/>
    </location>
</feature>